<name>A0A3D3R4V4_9PLAN</name>
<reference evidence="1 2" key="1">
    <citation type="journal article" date="2018" name="Nat. Biotechnol.">
        <title>A standardized bacterial taxonomy based on genome phylogeny substantially revises the tree of life.</title>
        <authorList>
            <person name="Parks D.H."/>
            <person name="Chuvochina M."/>
            <person name="Waite D.W."/>
            <person name="Rinke C."/>
            <person name="Skarshewski A."/>
            <person name="Chaumeil P.A."/>
            <person name="Hugenholtz P."/>
        </authorList>
    </citation>
    <scope>NUCLEOTIDE SEQUENCE [LARGE SCALE GENOMIC DNA]</scope>
    <source>
        <strain evidence="1">UBA9375</strain>
    </source>
</reference>
<evidence type="ECO:0000313" key="2">
    <source>
        <dbReference type="Proteomes" id="UP000263642"/>
    </source>
</evidence>
<protein>
    <submittedName>
        <fullName evidence="1">Uncharacterized protein</fullName>
    </submittedName>
</protein>
<dbReference type="EMBL" id="DQAY01000051">
    <property type="protein sequence ID" value="HCO23047.1"/>
    <property type="molecule type" value="Genomic_DNA"/>
</dbReference>
<comment type="caution">
    <text evidence="1">The sequence shown here is derived from an EMBL/GenBank/DDBJ whole genome shotgun (WGS) entry which is preliminary data.</text>
</comment>
<dbReference type="AlphaFoldDB" id="A0A3D3R4V4"/>
<gene>
    <name evidence="1" type="ORF">DIT97_08305</name>
</gene>
<evidence type="ECO:0000313" key="1">
    <source>
        <dbReference type="EMBL" id="HCO23047.1"/>
    </source>
</evidence>
<accession>A0A3D3R4V4</accession>
<sequence>MAFTRSVADTILSTVCRIKSGLSFAGAPWYGFLVGRISSNQKKGTIPQEHTLLVDITEQITGQKYPLLPAELQGQVLTGQEQQHRYLLLITPYKPDDITKLRMNPHK</sequence>
<dbReference type="Proteomes" id="UP000263642">
    <property type="component" value="Unassembled WGS sequence"/>
</dbReference>
<proteinExistence type="predicted"/>
<organism evidence="1 2">
    <name type="scientific">Gimesia maris</name>
    <dbReference type="NCBI Taxonomy" id="122"/>
    <lineage>
        <taxon>Bacteria</taxon>
        <taxon>Pseudomonadati</taxon>
        <taxon>Planctomycetota</taxon>
        <taxon>Planctomycetia</taxon>
        <taxon>Planctomycetales</taxon>
        <taxon>Planctomycetaceae</taxon>
        <taxon>Gimesia</taxon>
    </lineage>
</organism>